<dbReference type="PROSITE" id="PS51144">
    <property type="entry name" value="ALPHA_CA_2"/>
    <property type="match status" value="1"/>
</dbReference>
<feature type="domain" description="Alpha-carbonic anhydrase" evidence="3">
    <location>
        <begin position="72"/>
        <end position="329"/>
    </location>
</feature>
<accession>A0A1B6C8Q8</accession>
<evidence type="ECO:0000256" key="2">
    <source>
        <dbReference type="SAM" id="Phobius"/>
    </source>
</evidence>
<reference evidence="4" key="1">
    <citation type="submission" date="2015-12" db="EMBL/GenBank/DDBJ databases">
        <title>De novo transcriptome assembly of four potential Pierce s Disease insect vectors from Arizona vineyards.</title>
        <authorList>
            <person name="Tassone E.E."/>
        </authorList>
    </citation>
    <scope>NUCLEOTIDE SEQUENCE</scope>
</reference>
<comment type="similarity">
    <text evidence="1">Belongs to the alpha-carbonic anhydrase family.</text>
</comment>
<sequence length="329" mass="37999">MDNNNIKNMDDINKMQDDLHFDTKPHNLHCVQYLLLAVITPVAFIIMKIFWEKRFCKSLDRVKILLRSSNKLTYGYNLHNGPSVWKVCFPDSIGDNQSPINIDTECSISVGLCTKLKTYNWDTLPKSMSIQNTGVTVKLLPEWWTPCVPTISGGPLKDDIYAVNCILFRWGPNNYEGSEHTLNNNRFSLEIQISTTRLNSKNDNDCFKHNNVAIISIFCQATINENPYLNYVLNHLHKIKKAASSTRIQPFPLTFLKSINFERYYSYNGSLTFPPCTEDVTWIIFPDPISISAEQIARFRKLYNCDGDHILTNTRPVQPLNSRQILYYR</sequence>
<evidence type="ECO:0000256" key="1">
    <source>
        <dbReference type="ARBA" id="ARBA00010718"/>
    </source>
</evidence>
<dbReference type="GO" id="GO:0008270">
    <property type="term" value="F:zinc ion binding"/>
    <property type="evidence" value="ECO:0007669"/>
    <property type="project" value="InterPro"/>
</dbReference>
<organism evidence="4">
    <name type="scientific">Clastoptera arizonana</name>
    <name type="common">Arizona spittle bug</name>
    <dbReference type="NCBI Taxonomy" id="38151"/>
    <lineage>
        <taxon>Eukaryota</taxon>
        <taxon>Metazoa</taxon>
        <taxon>Ecdysozoa</taxon>
        <taxon>Arthropoda</taxon>
        <taxon>Hexapoda</taxon>
        <taxon>Insecta</taxon>
        <taxon>Pterygota</taxon>
        <taxon>Neoptera</taxon>
        <taxon>Paraneoptera</taxon>
        <taxon>Hemiptera</taxon>
        <taxon>Auchenorrhyncha</taxon>
        <taxon>Cercopoidea</taxon>
        <taxon>Clastopteridae</taxon>
        <taxon>Clastoptera</taxon>
    </lineage>
</organism>
<dbReference type="PANTHER" id="PTHR18952:SF227">
    <property type="entry name" value="CARBONIC ANHYDRASE 13-RELATED"/>
    <property type="match status" value="1"/>
</dbReference>
<keyword evidence="2" id="KW-0472">Membrane</keyword>
<dbReference type="InterPro" id="IPR001148">
    <property type="entry name" value="CA_dom"/>
</dbReference>
<dbReference type="InterPro" id="IPR036398">
    <property type="entry name" value="CA_dom_sf"/>
</dbReference>
<protein>
    <recommendedName>
        <fullName evidence="3">Alpha-carbonic anhydrase domain-containing protein</fullName>
    </recommendedName>
</protein>
<dbReference type="SUPFAM" id="SSF51069">
    <property type="entry name" value="Carbonic anhydrase"/>
    <property type="match status" value="1"/>
</dbReference>
<proteinExistence type="inferred from homology"/>
<feature type="transmembrane region" description="Helical" evidence="2">
    <location>
        <begin position="31"/>
        <end position="51"/>
    </location>
</feature>
<dbReference type="GO" id="GO:0004089">
    <property type="term" value="F:carbonate dehydratase activity"/>
    <property type="evidence" value="ECO:0007669"/>
    <property type="project" value="InterPro"/>
</dbReference>
<evidence type="ECO:0000259" key="3">
    <source>
        <dbReference type="PROSITE" id="PS51144"/>
    </source>
</evidence>
<dbReference type="Gene3D" id="3.10.200.10">
    <property type="entry name" value="Alpha carbonic anhydrase"/>
    <property type="match status" value="1"/>
</dbReference>
<dbReference type="CDD" id="cd00326">
    <property type="entry name" value="alpha_CA"/>
    <property type="match status" value="1"/>
</dbReference>
<keyword evidence="2" id="KW-0812">Transmembrane</keyword>
<dbReference type="PANTHER" id="PTHR18952">
    <property type="entry name" value="CARBONIC ANHYDRASE"/>
    <property type="match status" value="1"/>
</dbReference>
<evidence type="ECO:0000313" key="4">
    <source>
        <dbReference type="EMBL" id="JAS09620.1"/>
    </source>
</evidence>
<keyword evidence="2" id="KW-1133">Transmembrane helix</keyword>
<dbReference type="GO" id="GO:0005737">
    <property type="term" value="C:cytoplasm"/>
    <property type="evidence" value="ECO:0007669"/>
    <property type="project" value="TreeGrafter"/>
</dbReference>
<dbReference type="Pfam" id="PF00194">
    <property type="entry name" value="Carb_anhydrase"/>
    <property type="match status" value="1"/>
</dbReference>
<dbReference type="SMART" id="SM01057">
    <property type="entry name" value="Carb_anhydrase"/>
    <property type="match status" value="1"/>
</dbReference>
<name>A0A1B6C8Q8_9HEMI</name>
<dbReference type="InterPro" id="IPR023561">
    <property type="entry name" value="Carbonic_anhydrase_a-class"/>
</dbReference>
<gene>
    <name evidence="4" type="ORF">g.10413</name>
</gene>
<dbReference type="EMBL" id="GEDC01027678">
    <property type="protein sequence ID" value="JAS09620.1"/>
    <property type="molecule type" value="Transcribed_RNA"/>
</dbReference>
<dbReference type="AlphaFoldDB" id="A0A1B6C8Q8"/>